<protein>
    <recommendedName>
        <fullName evidence="1">PiggyBac transposable element-derived protein domain-containing protein</fullName>
    </recommendedName>
</protein>
<dbReference type="OrthoDB" id="6740508at2759"/>
<gene>
    <name evidence="2" type="ORF">J437_LFUL013387</name>
</gene>
<evidence type="ECO:0000259" key="1">
    <source>
        <dbReference type="Pfam" id="PF13843"/>
    </source>
</evidence>
<dbReference type="EMBL" id="KZ308857">
    <property type="protein sequence ID" value="KAG8234910.1"/>
    <property type="molecule type" value="Genomic_DNA"/>
</dbReference>
<evidence type="ECO:0000313" key="2">
    <source>
        <dbReference type="EMBL" id="KAG8234910.1"/>
    </source>
</evidence>
<dbReference type="AlphaFoldDB" id="A0A8K0KHC6"/>
<feature type="domain" description="PiggyBac transposable element-derived protein" evidence="1">
    <location>
        <begin position="1"/>
        <end position="62"/>
    </location>
</feature>
<organism evidence="2 3">
    <name type="scientific">Ladona fulva</name>
    <name type="common">Scarce chaser dragonfly</name>
    <name type="synonym">Libellula fulva</name>
    <dbReference type="NCBI Taxonomy" id="123851"/>
    <lineage>
        <taxon>Eukaryota</taxon>
        <taxon>Metazoa</taxon>
        <taxon>Ecdysozoa</taxon>
        <taxon>Arthropoda</taxon>
        <taxon>Hexapoda</taxon>
        <taxon>Insecta</taxon>
        <taxon>Pterygota</taxon>
        <taxon>Palaeoptera</taxon>
        <taxon>Odonata</taxon>
        <taxon>Epiprocta</taxon>
        <taxon>Anisoptera</taxon>
        <taxon>Libelluloidea</taxon>
        <taxon>Libellulidae</taxon>
        <taxon>Ladona</taxon>
    </lineage>
</organism>
<reference evidence="2" key="2">
    <citation type="submission" date="2017-10" db="EMBL/GenBank/DDBJ databases">
        <title>Ladona fulva Genome sequencing and assembly.</title>
        <authorList>
            <person name="Murali S."/>
            <person name="Richards S."/>
            <person name="Bandaranaike D."/>
            <person name="Bellair M."/>
            <person name="Blankenburg K."/>
            <person name="Chao H."/>
            <person name="Dinh H."/>
            <person name="Doddapaneni H."/>
            <person name="Dugan-Rocha S."/>
            <person name="Elkadiri S."/>
            <person name="Gnanaolivu R."/>
            <person name="Hernandez B."/>
            <person name="Skinner E."/>
            <person name="Javaid M."/>
            <person name="Lee S."/>
            <person name="Li M."/>
            <person name="Ming W."/>
            <person name="Munidasa M."/>
            <person name="Muniz J."/>
            <person name="Nguyen L."/>
            <person name="Hughes D."/>
            <person name="Osuji N."/>
            <person name="Pu L.-L."/>
            <person name="Puazo M."/>
            <person name="Qu C."/>
            <person name="Quiroz J."/>
            <person name="Raj R."/>
            <person name="Weissenberger G."/>
            <person name="Xin Y."/>
            <person name="Zou X."/>
            <person name="Han Y."/>
            <person name="Worley K."/>
            <person name="Muzny D."/>
            <person name="Gibbs R."/>
        </authorList>
    </citation>
    <scope>NUCLEOTIDE SEQUENCE</scope>
    <source>
        <strain evidence="2">Sampled in the wild</strain>
    </source>
</reference>
<sequence>MSEVINLSRELTIDESIVLWCWHLVIRQYISKKHHKYRMKLYVLAEPNGLVQKIHLYGGSKDEEVGGREPNYTIPCGFELTLPFIVNFRYEKLPPTVDLFLFKQQAANCQILSNFYQWQHHCLFKMGALRLTDARSTDTSVDRLLV</sequence>
<dbReference type="Proteomes" id="UP000792457">
    <property type="component" value="Unassembled WGS sequence"/>
</dbReference>
<accession>A0A8K0KHC6</accession>
<dbReference type="Pfam" id="PF13843">
    <property type="entry name" value="DDE_Tnp_1_7"/>
    <property type="match status" value="1"/>
</dbReference>
<dbReference type="InterPro" id="IPR029526">
    <property type="entry name" value="PGBD"/>
</dbReference>
<keyword evidence="3" id="KW-1185">Reference proteome</keyword>
<comment type="caution">
    <text evidence="2">The sequence shown here is derived from an EMBL/GenBank/DDBJ whole genome shotgun (WGS) entry which is preliminary data.</text>
</comment>
<reference evidence="2" key="1">
    <citation type="submission" date="2013-04" db="EMBL/GenBank/DDBJ databases">
        <authorList>
            <person name="Qu J."/>
            <person name="Murali S.C."/>
            <person name="Bandaranaike D."/>
            <person name="Bellair M."/>
            <person name="Blankenburg K."/>
            <person name="Chao H."/>
            <person name="Dinh H."/>
            <person name="Doddapaneni H."/>
            <person name="Downs B."/>
            <person name="Dugan-Rocha S."/>
            <person name="Elkadiri S."/>
            <person name="Gnanaolivu R.D."/>
            <person name="Hernandez B."/>
            <person name="Javaid M."/>
            <person name="Jayaseelan J.C."/>
            <person name="Lee S."/>
            <person name="Li M."/>
            <person name="Ming W."/>
            <person name="Munidasa M."/>
            <person name="Muniz J."/>
            <person name="Nguyen L."/>
            <person name="Ongeri F."/>
            <person name="Osuji N."/>
            <person name="Pu L.-L."/>
            <person name="Puazo M."/>
            <person name="Qu C."/>
            <person name="Quiroz J."/>
            <person name="Raj R."/>
            <person name="Weissenberger G."/>
            <person name="Xin Y."/>
            <person name="Zou X."/>
            <person name="Han Y."/>
            <person name="Richards S."/>
            <person name="Worley K."/>
            <person name="Muzny D."/>
            <person name="Gibbs R."/>
        </authorList>
    </citation>
    <scope>NUCLEOTIDE SEQUENCE</scope>
    <source>
        <strain evidence="2">Sampled in the wild</strain>
    </source>
</reference>
<name>A0A8K0KHC6_LADFU</name>
<proteinExistence type="predicted"/>
<evidence type="ECO:0000313" key="3">
    <source>
        <dbReference type="Proteomes" id="UP000792457"/>
    </source>
</evidence>